<proteinExistence type="predicted"/>
<name>A0A4Y7TUT6_COPMI</name>
<feature type="region of interest" description="Disordered" evidence="1">
    <location>
        <begin position="176"/>
        <end position="219"/>
    </location>
</feature>
<dbReference type="SUPFAM" id="SSF50630">
    <property type="entry name" value="Acid proteases"/>
    <property type="match status" value="1"/>
</dbReference>
<feature type="non-terminal residue" evidence="2">
    <location>
        <position position="1"/>
    </location>
</feature>
<organism evidence="2 3">
    <name type="scientific">Coprinellus micaceus</name>
    <name type="common">Glistening ink-cap mushroom</name>
    <name type="synonym">Coprinus micaceus</name>
    <dbReference type="NCBI Taxonomy" id="71717"/>
    <lineage>
        <taxon>Eukaryota</taxon>
        <taxon>Fungi</taxon>
        <taxon>Dikarya</taxon>
        <taxon>Basidiomycota</taxon>
        <taxon>Agaricomycotina</taxon>
        <taxon>Agaricomycetes</taxon>
        <taxon>Agaricomycetidae</taxon>
        <taxon>Agaricales</taxon>
        <taxon>Agaricineae</taxon>
        <taxon>Psathyrellaceae</taxon>
        <taxon>Coprinellus</taxon>
    </lineage>
</organism>
<evidence type="ECO:0008006" key="4">
    <source>
        <dbReference type="Google" id="ProtNLM"/>
    </source>
</evidence>
<reference evidence="2 3" key="1">
    <citation type="journal article" date="2019" name="Nat. Ecol. Evol.">
        <title>Megaphylogeny resolves global patterns of mushroom evolution.</title>
        <authorList>
            <person name="Varga T."/>
            <person name="Krizsan K."/>
            <person name="Foldi C."/>
            <person name="Dima B."/>
            <person name="Sanchez-Garcia M."/>
            <person name="Sanchez-Ramirez S."/>
            <person name="Szollosi G.J."/>
            <person name="Szarkandi J.G."/>
            <person name="Papp V."/>
            <person name="Albert L."/>
            <person name="Andreopoulos W."/>
            <person name="Angelini C."/>
            <person name="Antonin V."/>
            <person name="Barry K.W."/>
            <person name="Bougher N.L."/>
            <person name="Buchanan P."/>
            <person name="Buyck B."/>
            <person name="Bense V."/>
            <person name="Catcheside P."/>
            <person name="Chovatia M."/>
            <person name="Cooper J."/>
            <person name="Damon W."/>
            <person name="Desjardin D."/>
            <person name="Finy P."/>
            <person name="Geml J."/>
            <person name="Haridas S."/>
            <person name="Hughes K."/>
            <person name="Justo A."/>
            <person name="Karasinski D."/>
            <person name="Kautmanova I."/>
            <person name="Kiss B."/>
            <person name="Kocsube S."/>
            <person name="Kotiranta H."/>
            <person name="LaButti K.M."/>
            <person name="Lechner B.E."/>
            <person name="Liimatainen K."/>
            <person name="Lipzen A."/>
            <person name="Lukacs Z."/>
            <person name="Mihaltcheva S."/>
            <person name="Morgado L.N."/>
            <person name="Niskanen T."/>
            <person name="Noordeloos M.E."/>
            <person name="Ohm R.A."/>
            <person name="Ortiz-Santana B."/>
            <person name="Ovrebo C."/>
            <person name="Racz N."/>
            <person name="Riley R."/>
            <person name="Savchenko A."/>
            <person name="Shiryaev A."/>
            <person name="Soop K."/>
            <person name="Spirin V."/>
            <person name="Szebenyi C."/>
            <person name="Tomsovsky M."/>
            <person name="Tulloss R.E."/>
            <person name="Uehling J."/>
            <person name="Grigoriev I.V."/>
            <person name="Vagvolgyi C."/>
            <person name="Papp T."/>
            <person name="Martin F.M."/>
            <person name="Miettinen O."/>
            <person name="Hibbett D.S."/>
            <person name="Nagy L.G."/>
        </authorList>
    </citation>
    <scope>NUCLEOTIDE SEQUENCE [LARGE SCALE GENOMIC DNA]</scope>
    <source>
        <strain evidence="2 3">FP101781</strain>
    </source>
</reference>
<evidence type="ECO:0000256" key="1">
    <source>
        <dbReference type="SAM" id="MobiDB-lite"/>
    </source>
</evidence>
<protein>
    <recommendedName>
        <fullName evidence="4">Peptidase A2 domain-containing protein</fullName>
    </recommendedName>
</protein>
<dbReference type="AlphaFoldDB" id="A0A4Y7TUT6"/>
<keyword evidence="3" id="KW-1185">Reference proteome</keyword>
<comment type="caution">
    <text evidence="2">The sequence shown here is derived from an EMBL/GenBank/DDBJ whole genome shotgun (WGS) entry which is preliminary data.</text>
</comment>
<dbReference type="EMBL" id="QPFP01000003">
    <property type="protein sequence ID" value="TEB37937.1"/>
    <property type="molecule type" value="Genomic_DNA"/>
</dbReference>
<evidence type="ECO:0000313" key="3">
    <source>
        <dbReference type="Proteomes" id="UP000298030"/>
    </source>
</evidence>
<evidence type="ECO:0000313" key="2">
    <source>
        <dbReference type="EMBL" id="TEB37937.1"/>
    </source>
</evidence>
<dbReference type="STRING" id="71717.A0A4Y7TUT6"/>
<dbReference type="Gene3D" id="2.40.70.10">
    <property type="entry name" value="Acid Proteases"/>
    <property type="match status" value="1"/>
</dbReference>
<dbReference type="Pfam" id="PF13650">
    <property type="entry name" value="Asp_protease_2"/>
    <property type="match status" value="1"/>
</dbReference>
<dbReference type="OrthoDB" id="5596707at2759"/>
<accession>A0A4Y7TUT6</accession>
<dbReference type="CDD" id="cd00303">
    <property type="entry name" value="retropepsin_like"/>
    <property type="match status" value="1"/>
</dbReference>
<dbReference type="Proteomes" id="UP000298030">
    <property type="component" value="Unassembled WGS sequence"/>
</dbReference>
<gene>
    <name evidence="2" type="ORF">FA13DRAFT_1621213</name>
</gene>
<dbReference type="InterPro" id="IPR021109">
    <property type="entry name" value="Peptidase_aspartic_dom_sf"/>
</dbReference>
<sequence length="577" mass="64323">APTFDGTGPNLQQFFRDFETLAVLCGVPCERWAKTTLEYARAEDYDLWKDIISETGTAWTQFKVKVSEFYAGADTDRKYTIADLERLCEKTSDKSRLSGAEFSEFYRRFYIIASYLKSKDRMSDREASRHLISAFSPDIRRRVRAQLRAEDPTHHPDDPWTAAKVVDAARIVLASSSDDFDGDAPRESTNTLPPPSAAASAGPTRRHYDTTPLVDPERFGNSMTNVLQQMSNMMETFNNRLTNDGPPMRYNAPMQPRDRPPPSCAFCSDRSHFNRECQIAHDYCTRGLCRRDDRGMIVLPNGQRVGFHTAPGRNMQERIDNWHRSNTPAPGADPNQQYRYQAPIEDIKAAKELADRGLDATVTISARELLAVAPEVRKLVRDLVSTKRIPMGSSTSASFSNVLCDEAPVYESMLAALPPPPGGPRTIVANASESLRTIELDIENRVKVNALLDEGSQIIGIRRELWEQLALPLRADHGVTMEAANSTTSPTRGLLPNLRLLVGGCVFYVQAQVVDHASYDVLLGRPFHTLCQALVKHFPDGGAEITLTDPNTHAIVTIPTKARVRGDKLAEVSFLGW</sequence>